<keyword evidence="5" id="KW-0378">Hydrolase</keyword>
<organism evidence="7 8">
    <name type="scientific">Jiangella ureilytica</name>
    <dbReference type="NCBI Taxonomy" id="2530374"/>
    <lineage>
        <taxon>Bacteria</taxon>
        <taxon>Bacillati</taxon>
        <taxon>Actinomycetota</taxon>
        <taxon>Actinomycetes</taxon>
        <taxon>Jiangellales</taxon>
        <taxon>Jiangellaceae</taxon>
        <taxon>Jiangella</taxon>
    </lineage>
</organism>
<dbReference type="GO" id="GO:0006145">
    <property type="term" value="P:purine nucleobase catabolic process"/>
    <property type="evidence" value="ECO:0007669"/>
    <property type="project" value="TreeGrafter"/>
</dbReference>
<accession>A0A4R4RKF5</accession>
<evidence type="ECO:0000256" key="5">
    <source>
        <dbReference type="ARBA" id="ARBA00022801"/>
    </source>
</evidence>
<dbReference type="GO" id="GO:0005737">
    <property type="term" value="C:cytoplasm"/>
    <property type="evidence" value="ECO:0007669"/>
    <property type="project" value="TreeGrafter"/>
</dbReference>
<name>A0A4R4RKF5_9ACTN</name>
<proteinExistence type="inferred from homology"/>
<comment type="similarity">
    <text evidence="3">Belongs to the metallo-dependent hydrolases superfamily. DHOase family. Class I DHOase subfamily.</text>
</comment>
<dbReference type="InterPro" id="IPR002195">
    <property type="entry name" value="Dihydroorotase_CS"/>
</dbReference>
<dbReference type="Proteomes" id="UP000295621">
    <property type="component" value="Unassembled WGS sequence"/>
</dbReference>
<dbReference type="SUPFAM" id="SSF51338">
    <property type="entry name" value="Composite domain of metallo-dependent hydrolases"/>
    <property type="match status" value="1"/>
</dbReference>
<keyword evidence="4" id="KW-0479">Metal-binding</keyword>
<evidence type="ECO:0000313" key="7">
    <source>
        <dbReference type="EMBL" id="TDC49990.1"/>
    </source>
</evidence>
<dbReference type="GO" id="GO:0046872">
    <property type="term" value="F:metal ion binding"/>
    <property type="evidence" value="ECO:0007669"/>
    <property type="project" value="UniProtKB-KW"/>
</dbReference>
<evidence type="ECO:0000256" key="3">
    <source>
        <dbReference type="ARBA" id="ARBA00010286"/>
    </source>
</evidence>
<evidence type="ECO:0000256" key="1">
    <source>
        <dbReference type="ARBA" id="ARBA00001947"/>
    </source>
</evidence>
<feature type="domain" description="Amidohydrolase-related" evidence="6">
    <location>
        <begin position="60"/>
        <end position="439"/>
    </location>
</feature>
<dbReference type="InterPro" id="IPR032466">
    <property type="entry name" value="Metal_Hydrolase"/>
</dbReference>
<comment type="cofactor">
    <cofactor evidence="1">
        <name>Zn(2+)</name>
        <dbReference type="ChEBI" id="CHEBI:29105"/>
    </cofactor>
</comment>
<dbReference type="PANTHER" id="PTHR43668:SF2">
    <property type="entry name" value="ALLANTOINASE"/>
    <property type="match status" value="1"/>
</dbReference>
<reference evidence="7 8" key="1">
    <citation type="submission" date="2019-02" db="EMBL/GenBank/DDBJ databases">
        <title>Draft genome sequences of novel Actinobacteria.</title>
        <authorList>
            <person name="Sahin N."/>
            <person name="Ay H."/>
            <person name="Saygin H."/>
        </authorList>
    </citation>
    <scope>NUCLEOTIDE SEQUENCE [LARGE SCALE GENOMIC DNA]</scope>
    <source>
        <strain evidence="7 8">KC603</strain>
    </source>
</reference>
<dbReference type="PANTHER" id="PTHR43668">
    <property type="entry name" value="ALLANTOINASE"/>
    <property type="match status" value="1"/>
</dbReference>
<dbReference type="InterPro" id="IPR006680">
    <property type="entry name" value="Amidohydro-rel"/>
</dbReference>
<protein>
    <submittedName>
        <fullName evidence="7">Allantoinase AllB</fullName>
    </submittedName>
</protein>
<dbReference type="OrthoDB" id="9803027at2"/>
<evidence type="ECO:0000256" key="2">
    <source>
        <dbReference type="ARBA" id="ARBA00002368"/>
    </source>
</evidence>
<evidence type="ECO:0000256" key="4">
    <source>
        <dbReference type="ARBA" id="ARBA00022723"/>
    </source>
</evidence>
<dbReference type="GO" id="GO:0004038">
    <property type="term" value="F:allantoinase activity"/>
    <property type="evidence" value="ECO:0007669"/>
    <property type="project" value="TreeGrafter"/>
</dbReference>
<dbReference type="InterPro" id="IPR050138">
    <property type="entry name" value="DHOase/Allantoinase_Hydrolase"/>
</dbReference>
<keyword evidence="8" id="KW-1185">Reference proteome</keyword>
<dbReference type="Gene3D" id="2.30.40.10">
    <property type="entry name" value="Urease, subunit C, domain 1"/>
    <property type="match status" value="1"/>
</dbReference>
<dbReference type="AlphaFoldDB" id="A0A4R4RKF5"/>
<comment type="caution">
    <text evidence="7">The sequence shown here is derived from an EMBL/GenBank/DDBJ whole genome shotgun (WGS) entry which is preliminary data.</text>
</comment>
<evidence type="ECO:0000313" key="8">
    <source>
        <dbReference type="Proteomes" id="UP000295621"/>
    </source>
</evidence>
<sequence>MPARAGRARVSGDTVFRGATAVLPGGPVLADVVVGGGVVTAVAAPGTLSADEVVDVRDRILLPGAVDVHVHFRQPGFEHKEDFRTGSAAAACGGVTTVCDMPNTHPPVSSAERFRAKRDLVEGTSHVDHGLWAGGTDLPELAAMAGLGAVGVKVYLNRSHRADDPYADELSMPDAGTLSTLFRACASWALPVAVHVADHDQEVRLRARLRAASTTDARLVSRSYRGDGVLDALARVLAAAAGTGCRVHIAHASLAPVAALDRIDAARRAGVRVTAECGPPALLEDDLDRLGVLGVPFAFPAGDAEAYWSALADGRVDLVATDHAPHTRQDKAAGLDDVWAAPPGYPGVETVLPLMVDAVLAGRLSWSRLAELTSAAPARLCGLGGKGAITPGADADLVVVDPAATTTVDAARLHSRAGWSPFDGRRLAGAVTATYLRGRAIARDGELLPGPPAGRFLTPEGRARP</sequence>
<dbReference type="EMBL" id="SMKL01000035">
    <property type="protein sequence ID" value="TDC49990.1"/>
    <property type="molecule type" value="Genomic_DNA"/>
</dbReference>
<dbReference type="Pfam" id="PF01979">
    <property type="entry name" value="Amidohydro_1"/>
    <property type="match status" value="1"/>
</dbReference>
<dbReference type="Gene3D" id="3.20.20.140">
    <property type="entry name" value="Metal-dependent hydrolases"/>
    <property type="match status" value="1"/>
</dbReference>
<comment type="function">
    <text evidence="2">Catalyzes the reversible cyclization of carbamoyl aspartate to dihydroorotate.</text>
</comment>
<dbReference type="PROSITE" id="PS00483">
    <property type="entry name" value="DIHYDROOROTASE_2"/>
    <property type="match status" value="1"/>
</dbReference>
<dbReference type="PROSITE" id="PS00482">
    <property type="entry name" value="DIHYDROOROTASE_1"/>
    <property type="match status" value="1"/>
</dbReference>
<evidence type="ECO:0000259" key="6">
    <source>
        <dbReference type="Pfam" id="PF01979"/>
    </source>
</evidence>
<gene>
    <name evidence="7" type="ORF">E1212_16330</name>
</gene>
<dbReference type="SUPFAM" id="SSF51556">
    <property type="entry name" value="Metallo-dependent hydrolases"/>
    <property type="match status" value="1"/>
</dbReference>
<dbReference type="InterPro" id="IPR011059">
    <property type="entry name" value="Metal-dep_hydrolase_composite"/>
</dbReference>